<dbReference type="InterPro" id="IPR036388">
    <property type="entry name" value="WH-like_DNA-bd_sf"/>
</dbReference>
<dbReference type="PROSITE" id="PS50995">
    <property type="entry name" value="HTH_MARR_2"/>
    <property type="match status" value="1"/>
</dbReference>
<dbReference type="GO" id="GO:0006950">
    <property type="term" value="P:response to stress"/>
    <property type="evidence" value="ECO:0007669"/>
    <property type="project" value="TreeGrafter"/>
</dbReference>
<dbReference type="InterPro" id="IPR000835">
    <property type="entry name" value="HTH_MarR-typ"/>
</dbReference>
<keyword evidence="3" id="KW-1185">Reference proteome</keyword>
<dbReference type="InterPro" id="IPR039422">
    <property type="entry name" value="MarR/SlyA-like"/>
</dbReference>
<dbReference type="RefSeq" id="WP_007323358.1">
    <property type="nucleotide sequence ID" value="NZ_BAEE01000067.1"/>
</dbReference>
<dbReference type="STRING" id="1073574.GOARA_067_00240"/>
<dbReference type="AlphaFoldDB" id="G7H644"/>
<dbReference type="GO" id="GO:0003700">
    <property type="term" value="F:DNA-binding transcription factor activity"/>
    <property type="evidence" value="ECO:0007669"/>
    <property type="project" value="InterPro"/>
</dbReference>
<accession>G7H644</accession>
<proteinExistence type="predicted"/>
<comment type="caution">
    <text evidence="2">The sequence shown here is derived from an EMBL/GenBank/DDBJ whole genome shotgun (WGS) entry which is preliminary data.</text>
</comment>
<evidence type="ECO:0000259" key="1">
    <source>
        <dbReference type="PROSITE" id="PS50995"/>
    </source>
</evidence>
<dbReference type="SUPFAM" id="SSF46785">
    <property type="entry name" value="Winged helix' DNA-binding domain"/>
    <property type="match status" value="1"/>
</dbReference>
<dbReference type="PANTHER" id="PTHR33164">
    <property type="entry name" value="TRANSCRIPTIONAL REGULATOR, MARR FAMILY"/>
    <property type="match status" value="1"/>
</dbReference>
<dbReference type="PANTHER" id="PTHR33164:SF103">
    <property type="entry name" value="REGULATORY PROTEIN MARR"/>
    <property type="match status" value="1"/>
</dbReference>
<dbReference type="SMART" id="SM00347">
    <property type="entry name" value="HTH_MARR"/>
    <property type="match status" value="1"/>
</dbReference>
<sequence>MTDGDPKVYFLLQRAAHRLKRAADRTSAAAAGVTTAQLAVLMVIDQEPGCTQRRVASVLAQTESATMTMLARLQSAGLVTRTPNPSEHRAMSLALTPAGSSALSSGGEEMKRFNERIRDVLGDDLAPIADGLDRLLAADFGPDT</sequence>
<dbReference type="InterPro" id="IPR036390">
    <property type="entry name" value="WH_DNA-bd_sf"/>
</dbReference>
<dbReference type="OrthoDB" id="162531at2"/>
<evidence type="ECO:0000313" key="3">
    <source>
        <dbReference type="Proteomes" id="UP000035088"/>
    </source>
</evidence>
<dbReference type="Proteomes" id="UP000035088">
    <property type="component" value="Unassembled WGS sequence"/>
</dbReference>
<name>G7H644_9ACTN</name>
<protein>
    <submittedName>
        <fullName evidence="2">Putative MarR family transcriptional regulator</fullName>
    </submittedName>
</protein>
<dbReference type="Gene3D" id="1.10.10.10">
    <property type="entry name" value="Winged helix-like DNA-binding domain superfamily/Winged helix DNA-binding domain"/>
    <property type="match status" value="1"/>
</dbReference>
<reference evidence="2 3" key="1">
    <citation type="submission" date="2011-11" db="EMBL/GenBank/DDBJ databases">
        <title>Whole genome shotgun sequence of Gordonia araii NBRC 100433.</title>
        <authorList>
            <person name="Yoshida Y."/>
            <person name="Hosoyama A."/>
            <person name="Tsuchikane K."/>
            <person name="Katsumata H."/>
            <person name="Yamazaki S."/>
            <person name="Fujita N."/>
        </authorList>
    </citation>
    <scope>NUCLEOTIDE SEQUENCE [LARGE SCALE GENOMIC DNA]</scope>
    <source>
        <strain evidence="2 3">NBRC 100433</strain>
    </source>
</reference>
<organism evidence="2 3">
    <name type="scientific">Gordonia araii NBRC 100433</name>
    <dbReference type="NCBI Taxonomy" id="1073574"/>
    <lineage>
        <taxon>Bacteria</taxon>
        <taxon>Bacillati</taxon>
        <taxon>Actinomycetota</taxon>
        <taxon>Actinomycetes</taxon>
        <taxon>Mycobacteriales</taxon>
        <taxon>Gordoniaceae</taxon>
        <taxon>Gordonia</taxon>
    </lineage>
</organism>
<dbReference type="Pfam" id="PF12802">
    <property type="entry name" value="MarR_2"/>
    <property type="match status" value="1"/>
</dbReference>
<evidence type="ECO:0000313" key="2">
    <source>
        <dbReference type="EMBL" id="GAB11283.1"/>
    </source>
</evidence>
<dbReference type="EMBL" id="BAEE01000067">
    <property type="protein sequence ID" value="GAB11283.1"/>
    <property type="molecule type" value="Genomic_DNA"/>
</dbReference>
<feature type="domain" description="HTH marR-type" evidence="1">
    <location>
        <begin position="5"/>
        <end position="137"/>
    </location>
</feature>
<gene>
    <name evidence="2" type="ORF">GOARA_067_00240</name>
</gene>